<keyword evidence="5" id="KW-0677">Repeat</keyword>
<feature type="repeat" description="WD" evidence="8">
    <location>
        <begin position="328"/>
        <end position="359"/>
    </location>
</feature>
<evidence type="ECO:0000256" key="2">
    <source>
        <dbReference type="ARBA" id="ARBA00010102"/>
    </source>
</evidence>
<keyword evidence="6" id="KW-0653">Protein transport</keyword>
<evidence type="ECO:0000256" key="4">
    <source>
        <dbReference type="ARBA" id="ARBA00022574"/>
    </source>
</evidence>
<organism evidence="11">
    <name type="scientific">Micromonas pusilla (strain CCMP1545)</name>
    <name type="common">Picoplanktonic green alga</name>
    <dbReference type="NCBI Taxonomy" id="564608"/>
    <lineage>
        <taxon>Eukaryota</taxon>
        <taxon>Viridiplantae</taxon>
        <taxon>Chlorophyta</taxon>
        <taxon>Mamiellophyceae</taxon>
        <taxon>Mamiellales</taxon>
        <taxon>Mamiellaceae</taxon>
        <taxon>Micromonas</taxon>
    </lineage>
</organism>
<dbReference type="STRING" id="564608.C1MUR1"/>
<comment type="subcellular location">
    <subcellularLocation>
        <location evidence="1">Nucleus envelope</location>
    </subcellularLocation>
</comment>
<dbReference type="OMA" id="EWECTAR"/>
<dbReference type="Proteomes" id="UP000001876">
    <property type="component" value="Unassembled WGS sequence"/>
</dbReference>
<dbReference type="Gene3D" id="2.130.10.10">
    <property type="entry name" value="YVTN repeat-like/Quinoprotein amine dehydrogenase"/>
    <property type="match status" value="1"/>
</dbReference>
<dbReference type="SUPFAM" id="SSF101908">
    <property type="entry name" value="Putative isomerase YbhE"/>
    <property type="match status" value="1"/>
</dbReference>
<dbReference type="InterPro" id="IPR015943">
    <property type="entry name" value="WD40/YVTN_repeat-like_dom_sf"/>
</dbReference>
<dbReference type="eggNOG" id="KOG2445">
    <property type="taxonomic scope" value="Eukaryota"/>
</dbReference>
<dbReference type="GO" id="GO:0005198">
    <property type="term" value="F:structural molecule activity"/>
    <property type="evidence" value="ECO:0007669"/>
    <property type="project" value="InterPro"/>
</dbReference>
<dbReference type="InterPro" id="IPR037363">
    <property type="entry name" value="Sec13/Seh1_fam"/>
</dbReference>
<dbReference type="PANTHER" id="PTHR11024">
    <property type="entry name" value="NUCLEAR PORE COMPLEX PROTEIN SEC13 / SEH1 FAMILY MEMBER"/>
    <property type="match status" value="1"/>
</dbReference>
<dbReference type="Pfam" id="PF00400">
    <property type="entry name" value="WD40"/>
    <property type="match status" value="1"/>
</dbReference>
<evidence type="ECO:0000256" key="8">
    <source>
        <dbReference type="PROSITE-ProRule" id="PRU00221"/>
    </source>
</evidence>
<dbReference type="KEGG" id="mpp:MICPUCDRAFT_40266"/>
<protein>
    <submittedName>
        <fullName evidence="10">Predicted protein</fullName>
    </submittedName>
</protein>
<keyword evidence="3" id="KW-0813">Transport</keyword>
<evidence type="ECO:0000256" key="7">
    <source>
        <dbReference type="ARBA" id="ARBA00023242"/>
    </source>
</evidence>
<dbReference type="AlphaFoldDB" id="C1MUR1"/>
<keyword evidence="7" id="KW-0539">Nucleus</keyword>
<accession>C1MUR1</accession>
<dbReference type="GO" id="GO:0031080">
    <property type="term" value="C:nuclear pore outer ring"/>
    <property type="evidence" value="ECO:0007669"/>
    <property type="project" value="TreeGrafter"/>
</dbReference>
<dbReference type="PANTHER" id="PTHR11024:SF3">
    <property type="entry name" value="NUCLEOPORIN SEH1"/>
    <property type="match status" value="1"/>
</dbReference>
<sequence length="377" mass="37870">MDAEDETAVANDDAVQVHGTALETRGEVTDTAYDTSGTRMATCTSTGAIHVFDREGGEDGSPGVWRQSAGWLAHDRGASATSITFAGAEFGRCVASAASDGTVCVWREVLRAPGADAAAAALAAAEDGAAPWERCGFLRANASAVTAIAFAPAAFGLQVACGGDDGVVRFYSPADTLALAGWELCNEHEALTPGARVTALAWCRPAGADGGGGDRTGGAPMLAVALSWPGSGTNDARVLTYDDANMRWRITSTLYAGGATVSALAWAPRTNVADAAETIAAALGRDAGVFRVHGGDGAGGGGDASARAAPPGGGVGEGGDRRSELAASLSHPAAVASMDWNAVGNTLATSAMDGVVRMWAANAQTGAWEARAQLVGE</sequence>
<evidence type="ECO:0000256" key="6">
    <source>
        <dbReference type="ARBA" id="ARBA00022927"/>
    </source>
</evidence>
<dbReference type="PROSITE" id="PS50082">
    <property type="entry name" value="WD_REPEATS_2"/>
    <property type="match status" value="1"/>
</dbReference>
<dbReference type="GO" id="GO:0034198">
    <property type="term" value="P:cellular response to amino acid starvation"/>
    <property type="evidence" value="ECO:0007669"/>
    <property type="project" value="TreeGrafter"/>
</dbReference>
<evidence type="ECO:0000256" key="5">
    <source>
        <dbReference type="ARBA" id="ARBA00022737"/>
    </source>
</evidence>
<gene>
    <name evidence="10" type="ORF">MICPUCDRAFT_40266</name>
</gene>
<dbReference type="InterPro" id="IPR001680">
    <property type="entry name" value="WD40_rpt"/>
</dbReference>
<evidence type="ECO:0000256" key="1">
    <source>
        <dbReference type="ARBA" id="ARBA00004259"/>
    </source>
</evidence>
<name>C1MUR1_MICPC</name>
<dbReference type="GeneID" id="9684982"/>
<keyword evidence="11" id="KW-1185">Reference proteome</keyword>
<evidence type="ECO:0000313" key="11">
    <source>
        <dbReference type="Proteomes" id="UP000001876"/>
    </source>
</evidence>
<proteinExistence type="inferred from homology"/>
<dbReference type="GO" id="GO:1904263">
    <property type="term" value="P:positive regulation of TORC1 signaling"/>
    <property type="evidence" value="ECO:0007669"/>
    <property type="project" value="TreeGrafter"/>
</dbReference>
<dbReference type="GO" id="GO:0015031">
    <property type="term" value="P:protein transport"/>
    <property type="evidence" value="ECO:0007669"/>
    <property type="project" value="UniProtKB-KW"/>
</dbReference>
<dbReference type="GO" id="GO:0035859">
    <property type="term" value="C:Seh1-associated complex"/>
    <property type="evidence" value="ECO:0007669"/>
    <property type="project" value="TreeGrafter"/>
</dbReference>
<evidence type="ECO:0000256" key="3">
    <source>
        <dbReference type="ARBA" id="ARBA00022448"/>
    </source>
</evidence>
<evidence type="ECO:0000313" key="10">
    <source>
        <dbReference type="EMBL" id="EEH56674.1"/>
    </source>
</evidence>
<reference evidence="10 11" key="1">
    <citation type="journal article" date="2009" name="Science">
        <title>Green evolution and dynamic adaptations revealed by genomes of the marine picoeukaryotes Micromonas.</title>
        <authorList>
            <person name="Worden A.Z."/>
            <person name="Lee J.H."/>
            <person name="Mock T."/>
            <person name="Rouze P."/>
            <person name="Simmons M.P."/>
            <person name="Aerts A.L."/>
            <person name="Allen A.E."/>
            <person name="Cuvelier M.L."/>
            <person name="Derelle E."/>
            <person name="Everett M.V."/>
            <person name="Foulon E."/>
            <person name="Grimwood J."/>
            <person name="Gundlach H."/>
            <person name="Henrissat B."/>
            <person name="Napoli C."/>
            <person name="McDonald S.M."/>
            <person name="Parker M.S."/>
            <person name="Rombauts S."/>
            <person name="Salamov A."/>
            <person name="Von Dassow P."/>
            <person name="Badger J.H."/>
            <person name="Coutinho P.M."/>
            <person name="Demir E."/>
            <person name="Dubchak I."/>
            <person name="Gentemann C."/>
            <person name="Eikrem W."/>
            <person name="Gready J.E."/>
            <person name="John U."/>
            <person name="Lanier W."/>
            <person name="Lindquist E.A."/>
            <person name="Lucas S."/>
            <person name="Mayer K.F."/>
            <person name="Moreau H."/>
            <person name="Not F."/>
            <person name="Otillar R."/>
            <person name="Panaud O."/>
            <person name="Pangilinan J."/>
            <person name="Paulsen I."/>
            <person name="Piegu B."/>
            <person name="Poliakov A."/>
            <person name="Robbens S."/>
            <person name="Schmutz J."/>
            <person name="Toulza E."/>
            <person name="Wyss T."/>
            <person name="Zelensky A."/>
            <person name="Zhou K."/>
            <person name="Armbrust E.V."/>
            <person name="Bhattacharya D."/>
            <person name="Goodenough U.W."/>
            <person name="Van de Peer Y."/>
            <person name="Grigoriev I.V."/>
        </authorList>
    </citation>
    <scope>NUCLEOTIDE SEQUENCE [LARGE SCALE GENOMIC DNA]</scope>
    <source>
        <strain evidence="10 11">CCMP1545</strain>
    </source>
</reference>
<dbReference type="OrthoDB" id="364224at2759"/>
<dbReference type="EMBL" id="GG663740">
    <property type="protein sequence ID" value="EEH56674.1"/>
    <property type="molecule type" value="Genomic_DNA"/>
</dbReference>
<evidence type="ECO:0000256" key="9">
    <source>
        <dbReference type="SAM" id="MobiDB-lite"/>
    </source>
</evidence>
<keyword evidence="4 8" id="KW-0853">WD repeat</keyword>
<feature type="region of interest" description="Disordered" evidence="9">
    <location>
        <begin position="296"/>
        <end position="327"/>
    </location>
</feature>
<dbReference type="PROSITE" id="PS50294">
    <property type="entry name" value="WD_REPEATS_REGION"/>
    <property type="match status" value="1"/>
</dbReference>
<dbReference type="SMART" id="SM00320">
    <property type="entry name" value="WD40"/>
    <property type="match status" value="4"/>
</dbReference>
<dbReference type="RefSeq" id="XP_003059542.1">
    <property type="nucleotide sequence ID" value="XM_003059496.1"/>
</dbReference>
<comment type="similarity">
    <text evidence="2">Belongs to the WD repeat SEC13 family.</text>
</comment>